<sequence length="91" mass="9396">MTAGTGLLPLRELPTEDAGQVKAYRKQAVDGTLPPVQAWRGAGGGADAAGVRGTELCAQGFAVRSRGWPVRGGVPEWDRIAAVAAPGWPSE</sequence>
<dbReference type="Proteomes" id="UP000555407">
    <property type="component" value="Unassembled WGS sequence"/>
</dbReference>
<organism evidence="1 2">
    <name type="scientific">Kribbella shirazensis</name>
    <dbReference type="NCBI Taxonomy" id="1105143"/>
    <lineage>
        <taxon>Bacteria</taxon>
        <taxon>Bacillati</taxon>
        <taxon>Actinomycetota</taxon>
        <taxon>Actinomycetes</taxon>
        <taxon>Propionibacteriales</taxon>
        <taxon>Kribbellaceae</taxon>
        <taxon>Kribbella</taxon>
    </lineage>
</organism>
<evidence type="ECO:0000313" key="1">
    <source>
        <dbReference type="EMBL" id="NIK59629.1"/>
    </source>
</evidence>
<keyword evidence="2" id="KW-1185">Reference proteome</keyword>
<reference evidence="1 2" key="1">
    <citation type="submission" date="2020-03" db="EMBL/GenBank/DDBJ databases">
        <title>Sequencing the genomes of 1000 actinobacteria strains.</title>
        <authorList>
            <person name="Klenk H.-P."/>
        </authorList>
    </citation>
    <scope>NUCLEOTIDE SEQUENCE [LARGE SCALE GENOMIC DNA]</scope>
    <source>
        <strain evidence="1 2">DSM 45490</strain>
    </source>
</reference>
<dbReference type="AlphaFoldDB" id="A0A7X6A3T0"/>
<dbReference type="RefSeq" id="WP_167211718.1">
    <property type="nucleotide sequence ID" value="NZ_JAASRO010000001.1"/>
</dbReference>
<dbReference type="EMBL" id="JAASRO010000001">
    <property type="protein sequence ID" value="NIK59629.1"/>
    <property type="molecule type" value="Genomic_DNA"/>
</dbReference>
<protein>
    <submittedName>
        <fullName evidence="1">Uncharacterized protein</fullName>
    </submittedName>
</protein>
<evidence type="ECO:0000313" key="2">
    <source>
        <dbReference type="Proteomes" id="UP000555407"/>
    </source>
</evidence>
<name>A0A7X6A3T0_9ACTN</name>
<proteinExistence type="predicted"/>
<gene>
    <name evidence="1" type="ORF">BJY22_005346</name>
</gene>
<comment type="caution">
    <text evidence="1">The sequence shown here is derived from an EMBL/GenBank/DDBJ whole genome shotgun (WGS) entry which is preliminary data.</text>
</comment>
<accession>A0A7X6A3T0</accession>